<dbReference type="EMBL" id="JAPTGB010000005">
    <property type="protein sequence ID" value="MCZ0860266.1"/>
    <property type="molecule type" value="Genomic_DNA"/>
</dbReference>
<organism evidence="2 3">
    <name type="scientific">Methanocorpusculum petauri</name>
    <dbReference type="NCBI Taxonomy" id="3002863"/>
    <lineage>
        <taxon>Archaea</taxon>
        <taxon>Methanobacteriati</taxon>
        <taxon>Methanobacteriota</taxon>
        <taxon>Stenosarchaea group</taxon>
        <taxon>Methanomicrobia</taxon>
        <taxon>Methanomicrobiales</taxon>
        <taxon>Methanocorpusculaceae</taxon>
        <taxon>Methanocorpusculum</taxon>
    </lineage>
</organism>
<keyword evidence="1" id="KW-0472">Membrane</keyword>
<keyword evidence="1" id="KW-1133">Transmembrane helix</keyword>
<dbReference type="PROSITE" id="PS51257">
    <property type="entry name" value="PROKAR_LIPOPROTEIN"/>
    <property type="match status" value="1"/>
</dbReference>
<keyword evidence="1" id="KW-0812">Transmembrane</keyword>
<sequence length="710" mass="77112">MKKIVFTVLLCILMMFACDAAAAADDAWITIDPIQQPQTDGPYIITGSTNIPADTAIVLKIYQYDAALPTPDEKEMQNLPAGFTTTMVVDGDDTVRNWSVNGPNPKSLPAGNYGYIAAARLMYQDDEPLVVASLPKPDIWAAVYPIPDRTVGDAVRISGTTNIPEGETVRVEVVTAASGKKSVFQQDATIASGDDGTNTWTVVMDTAGFSPGTYAVTLNNVLHQQGPVFRLNPMTNVSPWWISFDPLYDQPIGVSFTISGATNFAAGTPLDIVIKSSGLSVTGPDYPKAFTGTATVQKGEAGINFWSIAAEIQSRHEDEYEVTVTEPETRTKVWNYVNLYQSAAVPQDAFWITMNEVRTSGEDDPYVFSGSTTLPIGTSVTIDLRRIDTTVSGIPDDLSPCPKIYSTSAVVIAGENGVNHWATESALRPTQVSEKNVRYIAVAYPQEFSRISPVTRVVSGSGNWTTVDPIPGGAVIGDILTFSGKTTYPPGEWIIVEMYRVPWQAKPDQKPAKAVFSEKVMIDQDSRWSMMLDTANLSMDTYTILADGSPYLSGPIFSLGTAAEHLWVAVDPIPLVRKGDNFTLSGTTGMDAGSQLLIEITPHFILERELAYDSRSYSSSSGMVQVVRVMRGEEGENVWSVPVHTEKWKADTYEVKAVGIEVDMIHREEFVLYPADYTVPVSETTTPASPGFLFIAGISGVIVAALLPRR</sequence>
<evidence type="ECO:0000256" key="1">
    <source>
        <dbReference type="SAM" id="Phobius"/>
    </source>
</evidence>
<feature type="transmembrane region" description="Helical" evidence="1">
    <location>
        <begin position="688"/>
        <end position="707"/>
    </location>
</feature>
<evidence type="ECO:0000313" key="2">
    <source>
        <dbReference type="EMBL" id="MCZ0860266.1"/>
    </source>
</evidence>
<reference evidence="2" key="1">
    <citation type="submission" date="2022-12" db="EMBL/GenBank/DDBJ databases">
        <title>Isolation and characterisation of novel Methanocorpusculum spp. from native Australian herbivores indicates the genus is ancestrally host-associated.</title>
        <authorList>
            <person name="Volmer J.G."/>
            <person name="Soo R.M."/>
            <person name="Evans P.N."/>
            <person name="Hoedt E.C."/>
            <person name="Astorga Alsina A.L."/>
            <person name="Woodcroft B.J."/>
            <person name="Tyson G.W."/>
            <person name="Hugenholtz P."/>
            <person name="Morrison M."/>
        </authorList>
    </citation>
    <scope>NUCLEOTIDE SEQUENCE</scope>
    <source>
        <strain evidence="2">MG</strain>
    </source>
</reference>
<dbReference type="RefSeq" id="WP_268924486.1">
    <property type="nucleotide sequence ID" value="NZ_JAPTGB010000005.1"/>
</dbReference>
<accession>A0ABT4IFA7</accession>
<proteinExistence type="predicted"/>
<evidence type="ECO:0000313" key="3">
    <source>
        <dbReference type="Proteomes" id="UP001141422"/>
    </source>
</evidence>
<protein>
    <recommendedName>
        <fullName evidence="4">DUF3821 domain-containing protein</fullName>
    </recommendedName>
</protein>
<comment type="caution">
    <text evidence="2">The sequence shown here is derived from an EMBL/GenBank/DDBJ whole genome shotgun (WGS) entry which is preliminary data.</text>
</comment>
<dbReference type="Proteomes" id="UP001141422">
    <property type="component" value="Unassembled WGS sequence"/>
</dbReference>
<keyword evidence="3" id="KW-1185">Reference proteome</keyword>
<evidence type="ECO:0008006" key="4">
    <source>
        <dbReference type="Google" id="ProtNLM"/>
    </source>
</evidence>
<name>A0ABT4IFA7_9EURY</name>
<gene>
    <name evidence="2" type="ORF">O0S10_03340</name>
</gene>